<dbReference type="Gene3D" id="1.10.287.370">
    <property type="match status" value="1"/>
</dbReference>
<dbReference type="SMR" id="A0A1I7RLJ3"/>
<comment type="similarity">
    <text evidence="4">Belongs to the RNA polymerase II subunit 5-mediating protein family.</text>
</comment>
<dbReference type="Proteomes" id="UP000582659">
    <property type="component" value="Unassembled WGS sequence"/>
</dbReference>
<reference evidence="10" key="1">
    <citation type="submission" date="2016-11" db="UniProtKB">
        <authorList>
            <consortium name="WormBaseParasite"/>
        </authorList>
    </citation>
    <scope>IDENTIFICATION</scope>
</reference>
<organism evidence="8 10">
    <name type="scientific">Bursaphelenchus xylophilus</name>
    <name type="common">Pinewood nematode worm</name>
    <name type="synonym">Aphelenchoides xylophilus</name>
    <dbReference type="NCBI Taxonomy" id="6326"/>
    <lineage>
        <taxon>Eukaryota</taxon>
        <taxon>Metazoa</taxon>
        <taxon>Ecdysozoa</taxon>
        <taxon>Nematoda</taxon>
        <taxon>Chromadorea</taxon>
        <taxon>Rhabditida</taxon>
        <taxon>Tylenchina</taxon>
        <taxon>Tylenchomorpha</taxon>
        <taxon>Aphelenchoidea</taxon>
        <taxon>Aphelenchoididae</taxon>
        <taxon>Bursaphelenchus</taxon>
    </lineage>
</organism>
<evidence type="ECO:0000256" key="3">
    <source>
        <dbReference type="ARBA" id="ARBA00023242"/>
    </source>
</evidence>
<feature type="coiled-coil region" evidence="5">
    <location>
        <begin position="101"/>
        <end position="135"/>
    </location>
</feature>
<evidence type="ECO:0000256" key="1">
    <source>
        <dbReference type="ARBA" id="ARBA00004123"/>
    </source>
</evidence>
<dbReference type="InterPro" id="IPR052255">
    <property type="entry name" value="RNA_pol_II_subunit5-mediator"/>
</dbReference>
<feature type="compositionally biased region" description="Basic residues" evidence="6">
    <location>
        <begin position="446"/>
        <end position="457"/>
    </location>
</feature>
<dbReference type="AlphaFoldDB" id="A0A1I7RLJ3"/>
<dbReference type="PANTHER" id="PTHR15111:SF0">
    <property type="entry name" value="UNCONVENTIONAL PREFOLDIN RPB5 INTERACTOR 1"/>
    <property type="match status" value="1"/>
</dbReference>
<dbReference type="GO" id="GO:0003682">
    <property type="term" value="F:chromatin binding"/>
    <property type="evidence" value="ECO:0007669"/>
    <property type="project" value="TreeGrafter"/>
</dbReference>
<evidence type="ECO:0000313" key="7">
    <source>
        <dbReference type="EMBL" id="CAD5208798.1"/>
    </source>
</evidence>
<evidence type="ECO:0000256" key="5">
    <source>
        <dbReference type="SAM" id="Coils"/>
    </source>
</evidence>
<dbReference type="Proteomes" id="UP000095284">
    <property type="component" value="Unplaced"/>
</dbReference>
<evidence type="ECO:0000313" key="8">
    <source>
        <dbReference type="Proteomes" id="UP000095284"/>
    </source>
</evidence>
<dbReference type="GO" id="GO:0003714">
    <property type="term" value="F:transcription corepressor activity"/>
    <property type="evidence" value="ECO:0007669"/>
    <property type="project" value="TreeGrafter"/>
</dbReference>
<sequence>MESVKANVTLTNEKEKVERHLNHLNEVLKVIDQQKETYENVLKEYNELSNKISEYSKSLKVKINAPLGKKAFLPCSLSRTNEYTVFLGDRHLVKRSAHDTIEYINRRKAQITQQVKLLEQQKEETERKIKMTTELFSGLRGDEVEIIEPYDEKQPKSHARKRLEQQQKVSQQDFKDIMSRLDDLEVEEKKELEEDLIEPVPFPSKHKEGQDSESSSDEEHEDDETSQNGHAGYPDEEFDHEQYTEEEMRALEPPKGVPKEDFDKLLKYLNQMDLEDEEETDSDELSDINEGKEDSDEEIGRIVEEDEQPEIVKIIDEENITKENEGEDEGNDKKENVDESDLKDTQKHSRDDEPKTKRGVRFNAEELGPTGGQQPEPEVKSILRNRDEKPRVDRQYAEWMNKRFEKKIEPESKNVFKGSIVEKDPLLTLNRASETLNLTSEQKPQKLSKFKQNRLKK</sequence>
<evidence type="ECO:0000313" key="10">
    <source>
        <dbReference type="WBParaSite" id="BXY_0157800.1"/>
    </source>
</evidence>
<dbReference type="OrthoDB" id="21413at2759"/>
<dbReference type="Proteomes" id="UP000659654">
    <property type="component" value="Unassembled WGS sequence"/>
</dbReference>
<keyword evidence="9" id="KW-1185">Reference proteome</keyword>
<dbReference type="InterPro" id="IPR009053">
    <property type="entry name" value="Prefoldin"/>
</dbReference>
<feature type="compositionally biased region" description="Acidic residues" evidence="6">
    <location>
        <begin position="273"/>
        <end position="297"/>
    </location>
</feature>
<feature type="compositionally biased region" description="Acidic residues" evidence="6">
    <location>
        <begin position="214"/>
        <end position="225"/>
    </location>
</feature>
<dbReference type="WBParaSite" id="BXY_0157800.1">
    <property type="protein sequence ID" value="BXY_0157800.1"/>
    <property type="gene ID" value="BXY_0157800"/>
</dbReference>
<keyword evidence="5" id="KW-0175">Coiled coil</keyword>
<dbReference type="CDD" id="cd23159">
    <property type="entry name" value="Prefoldin_URI1"/>
    <property type="match status" value="1"/>
</dbReference>
<feature type="region of interest" description="Disordered" evidence="6">
    <location>
        <begin position="189"/>
        <end position="393"/>
    </location>
</feature>
<feature type="region of interest" description="Disordered" evidence="6">
    <location>
        <begin position="437"/>
        <end position="457"/>
    </location>
</feature>
<dbReference type="GO" id="GO:0005634">
    <property type="term" value="C:nucleus"/>
    <property type="evidence" value="ECO:0007669"/>
    <property type="project" value="UniProtKB-SubCell"/>
</dbReference>
<evidence type="ECO:0000256" key="6">
    <source>
        <dbReference type="SAM" id="MobiDB-lite"/>
    </source>
</evidence>
<reference evidence="7" key="2">
    <citation type="submission" date="2020-09" db="EMBL/GenBank/DDBJ databases">
        <authorList>
            <person name="Kikuchi T."/>
        </authorList>
    </citation>
    <scope>NUCLEOTIDE SEQUENCE</scope>
    <source>
        <strain evidence="7">Ka4C1</strain>
    </source>
</reference>
<protein>
    <submittedName>
        <fullName evidence="7">(pine wood nematode) hypothetical protein</fullName>
    </submittedName>
</protein>
<comment type="subcellular location">
    <subcellularLocation>
        <location evidence="1">Nucleus</location>
    </subcellularLocation>
</comment>
<accession>A0A1I7RLJ3</accession>
<gene>
    <name evidence="7" type="ORF">BXYJ_LOCUS1034</name>
</gene>
<dbReference type="EMBL" id="CAJFDI010000001">
    <property type="protein sequence ID" value="CAD5208798.1"/>
    <property type="molecule type" value="Genomic_DNA"/>
</dbReference>
<dbReference type="PANTHER" id="PTHR15111">
    <property type="entry name" value="RNA POLYMERASE II SUBUNIT 5-MEDIATING PROTEIN NNX3"/>
    <property type="match status" value="1"/>
</dbReference>
<name>A0A1I7RLJ3_BURXY</name>
<comment type="subunit">
    <text evidence="2">Heterohexamer of two PFD-alpha type and four PFD-beta type subunits.</text>
</comment>
<feature type="compositionally biased region" description="Basic and acidic residues" evidence="6">
    <location>
        <begin position="240"/>
        <end position="266"/>
    </location>
</feature>
<dbReference type="InterPro" id="IPR004127">
    <property type="entry name" value="Prefoldin_subunit_alpha"/>
</dbReference>
<feature type="compositionally biased region" description="Basic and acidic residues" evidence="6">
    <location>
        <begin position="313"/>
        <end position="324"/>
    </location>
</feature>
<feature type="coiled-coil region" evidence="5">
    <location>
        <begin position="7"/>
        <end position="58"/>
    </location>
</feature>
<proteinExistence type="inferred from homology"/>
<dbReference type="EMBL" id="CAJFCV020000001">
    <property type="protein sequence ID" value="CAG9082923.1"/>
    <property type="molecule type" value="Genomic_DNA"/>
</dbReference>
<dbReference type="eggNOG" id="KOG3130">
    <property type="taxonomic scope" value="Eukaryota"/>
</dbReference>
<feature type="compositionally biased region" description="Basic and acidic residues" evidence="6">
    <location>
        <begin position="377"/>
        <end position="393"/>
    </location>
</feature>
<dbReference type="GO" id="GO:0000122">
    <property type="term" value="P:negative regulation of transcription by RNA polymerase II"/>
    <property type="evidence" value="ECO:0007669"/>
    <property type="project" value="TreeGrafter"/>
</dbReference>
<keyword evidence="3" id="KW-0539">Nucleus</keyword>
<evidence type="ECO:0000256" key="4">
    <source>
        <dbReference type="ARBA" id="ARBA00038295"/>
    </source>
</evidence>
<feature type="compositionally biased region" description="Basic and acidic residues" evidence="6">
    <location>
        <begin position="331"/>
        <end position="356"/>
    </location>
</feature>
<feature type="region of interest" description="Disordered" evidence="6">
    <location>
        <begin position="148"/>
        <end position="174"/>
    </location>
</feature>
<evidence type="ECO:0000313" key="9">
    <source>
        <dbReference type="Proteomes" id="UP000659654"/>
    </source>
</evidence>
<dbReference type="Pfam" id="PF02996">
    <property type="entry name" value="Prefoldin"/>
    <property type="match status" value="1"/>
</dbReference>
<dbReference type="SUPFAM" id="SSF46579">
    <property type="entry name" value="Prefoldin"/>
    <property type="match status" value="1"/>
</dbReference>
<dbReference type="GO" id="GO:0019212">
    <property type="term" value="F:phosphatase inhibitor activity"/>
    <property type="evidence" value="ECO:0007669"/>
    <property type="project" value="TreeGrafter"/>
</dbReference>
<evidence type="ECO:0000256" key="2">
    <source>
        <dbReference type="ARBA" id="ARBA00011695"/>
    </source>
</evidence>